<evidence type="ECO:0000313" key="2">
    <source>
        <dbReference type="Proteomes" id="UP000241546"/>
    </source>
</evidence>
<dbReference type="RefSeq" id="XP_024748806.1">
    <property type="nucleotide sequence ID" value="XM_024898265.1"/>
</dbReference>
<organism evidence="1 2">
    <name type="scientific">Trichoderma citrinoviride</name>
    <dbReference type="NCBI Taxonomy" id="58853"/>
    <lineage>
        <taxon>Eukaryota</taxon>
        <taxon>Fungi</taxon>
        <taxon>Dikarya</taxon>
        <taxon>Ascomycota</taxon>
        <taxon>Pezizomycotina</taxon>
        <taxon>Sordariomycetes</taxon>
        <taxon>Hypocreomycetidae</taxon>
        <taxon>Hypocreales</taxon>
        <taxon>Hypocreaceae</taxon>
        <taxon>Trichoderma</taxon>
    </lineage>
</organism>
<dbReference type="OrthoDB" id="2142040at2759"/>
<accession>A0A2T4B830</accession>
<keyword evidence="2" id="KW-1185">Reference proteome</keyword>
<dbReference type="EMBL" id="KZ680215">
    <property type="protein sequence ID" value="PTB65486.1"/>
    <property type="molecule type" value="Genomic_DNA"/>
</dbReference>
<dbReference type="Proteomes" id="UP000241546">
    <property type="component" value="Unassembled WGS sequence"/>
</dbReference>
<protein>
    <recommendedName>
        <fullName evidence="3">VWFA domain-containing protein</fullName>
    </recommendedName>
</protein>
<dbReference type="AlphaFoldDB" id="A0A2T4B830"/>
<dbReference type="PANTHER" id="PTHR34706:SF3">
    <property type="entry name" value="ANKYRIN REPEAT PROTEIN (AFU_ORTHOLOGUE AFUA_7G06200)"/>
    <property type="match status" value="1"/>
</dbReference>
<gene>
    <name evidence="1" type="ORF">BBK36DRAFT_55910</name>
</gene>
<proteinExistence type="predicted"/>
<evidence type="ECO:0008006" key="3">
    <source>
        <dbReference type="Google" id="ProtNLM"/>
    </source>
</evidence>
<dbReference type="PANTHER" id="PTHR34706">
    <property type="entry name" value="SLR1338 PROTEIN"/>
    <property type="match status" value="1"/>
</dbReference>
<reference evidence="2" key="1">
    <citation type="submission" date="2016-07" db="EMBL/GenBank/DDBJ databases">
        <title>Multiple horizontal gene transfer events from other fungi enriched the ability of initially mycotrophic Trichoderma (Ascomycota) to feed on dead plant biomass.</title>
        <authorList>
            <consortium name="DOE Joint Genome Institute"/>
            <person name="Atanasova L."/>
            <person name="Chenthamara K."/>
            <person name="Zhang J."/>
            <person name="Grujic M."/>
            <person name="Henrissat B."/>
            <person name="Kuo A."/>
            <person name="Aerts A."/>
            <person name="Salamov A."/>
            <person name="Lipzen A."/>
            <person name="Labutti K."/>
            <person name="Barry K."/>
            <person name="Miao Y."/>
            <person name="Rahimi M.J."/>
            <person name="Shen Q."/>
            <person name="Grigoriev I.V."/>
            <person name="Kubicek C.P."/>
            <person name="Druzhinina I.S."/>
        </authorList>
    </citation>
    <scope>NUCLEOTIDE SEQUENCE [LARGE SCALE GENOMIC DNA]</scope>
    <source>
        <strain evidence="2">TUCIM 6016</strain>
    </source>
</reference>
<evidence type="ECO:0000313" key="1">
    <source>
        <dbReference type="EMBL" id="PTB65486.1"/>
    </source>
</evidence>
<dbReference type="GeneID" id="36606383"/>
<name>A0A2T4B830_9HYPO</name>
<sequence length="262" mass="30574">MHSLYLNLERFITKNGLSDYYPTGAYYPQRVAVKSMQLKDDRMSNFKGKDIFSLAKLALHRLVFYCDDSTSMKCGTRWRDQLRIVSHMARIYELVVPEPPEICLQFLNHRTQAECTTTGELEEVFARVEPRGNTKVGRNLRRKILDPWVYDPIAQGRKLERPIIVYCLIDGCETGEPRNELRDQIIGCAELLDKYGYGRNTVMFQISQIGNDSSAESFLEELRNDPVLDGLLWCTTERLDEKYKELSEDEAELEHWVRWHPV</sequence>